<keyword evidence="2" id="KW-1185">Reference proteome</keyword>
<dbReference type="RefSeq" id="XP_060407669.1">
    <property type="nucleotide sequence ID" value="XM_060564340.1"/>
</dbReference>
<organism evidence="1 2">
    <name type="scientific">Colletotrichum navitas</name>
    <dbReference type="NCBI Taxonomy" id="681940"/>
    <lineage>
        <taxon>Eukaryota</taxon>
        <taxon>Fungi</taxon>
        <taxon>Dikarya</taxon>
        <taxon>Ascomycota</taxon>
        <taxon>Pezizomycotina</taxon>
        <taxon>Sordariomycetes</taxon>
        <taxon>Hypocreomycetidae</taxon>
        <taxon>Glomerellales</taxon>
        <taxon>Glomerellaceae</taxon>
        <taxon>Colletotrichum</taxon>
        <taxon>Colletotrichum graminicola species complex</taxon>
    </lineage>
</organism>
<dbReference type="GeneID" id="85448580"/>
<comment type="caution">
    <text evidence="1">The sequence shown here is derived from an EMBL/GenBank/DDBJ whole genome shotgun (WGS) entry which is preliminary data.</text>
</comment>
<evidence type="ECO:0000313" key="2">
    <source>
        <dbReference type="Proteomes" id="UP001230504"/>
    </source>
</evidence>
<accession>A0AAD8PLE6</accession>
<evidence type="ECO:0000313" key="1">
    <source>
        <dbReference type="EMBL" id="KAK1569424.1"/>
    </source>
</evidence>
<gene>
    <name evidence="1" type="ORF">LY79DRAFT_674678</name>
</gene>
<proteinExistence type="predicted"/>
<dbReference type="AlphaFoldDB" id="A0AAD8PLE6"/>
<sequence length="151" mass="16171">MSSLLRRKLLHALDYATSLTRRRVIAGKSSVKAAAFFACMHVCISARRASQKHALVVADTVRTALAKCYAALEARLRGPIGSGLVYAGGSATSSVERQLGDSGDGSDPWDTLPWEDDAGFLYQVVRVKKHVSGFQIAFKAAKMTLGSSHSS</sequence>
<dbReference type="Proteomes" id="UP001230504">
    <property type="component" value="Unassembled WGS sequence"/>
</dbReference>
<dbReference type="EMBL" id="JAHLJV010000136">
    <property type="protein sequence ID" value="KAK1569424.1"/>
    <property type="molecule type" value="Genomic_DNA"/>
</dbReference>
<protein>
    <submittedName>
        <fullName evidence="1">Uncharacterized protein</fullName>
    </submittedName>
</protein>
<reference evidence="1" key="1">
    <citation type="submission" date="2021-06" db="EMBL/GenBank/DDBJ databases">
        <title>Comparative genomics, transcriptomics and evolutionary studies reveal genomic signatures of adaptation to plant cell wall in hemibiotrophic fungi.</title>
        <authorList>
            <consortium name="DOE Joint Genome Institute"/>
            <person name="Baroncelli R."/>
            <person name="Diaz J.F."/>
            <person name="Benocci T."/>
            <person name="Peng M."/>
            <person name="Battaglia E."/>
            <person name="Haridas S."/>
            <person name="Andreopoulos W."/>
            <person name="Labutti K."/>
            <person name="Pangilinan J."/>
            <person name="Floch G.L."/>
            <person name="Makela M.R."/>
            <person name="Henrissat B."/>
            <person name="Grigoriev I.V."/>
            <person name="Crouch J.A."/>
            <person name="De Vries R.P."/>
            <person name="Sukno S.A."/>
            <person name="Thon M.R."/>
        </authorList>
    </citation>
    <scope>NUCLEOTIDE SEQUENCE</scope>
    <source>
        <strain evidence="1">CBS 125086</strain>
    </source>
</reference>
<name>A0AAD8PLE6_9PEZI</name>